<dbReference type="GeneID" id="63688795"/>
<feature type="transmembrane region" description="Helical" evidence="2">
    <location>
        <begin position="213"/>
        <end position="237"/>
    </location>
</feature>
<feature type="transmembrane region" description="Helical" evidence="2">
    <location>
        <begin position="135"/>
        <end position="156"/>
    </location>
</feature>
<evidence type="ECO:0000313" key="5">
    <source>
        <dbReference type="Proteomes" id="UP000030653"/>
    </source>
</evidence>
<dbReference type="RefSeq" id="XP_040625451.1">
    <property type="nucleotide sequence ID" value="XM_040773733.1"/>
</dbReference>
<dbReference type="Pfam" id="PF20152">
    <property type="entry name" value="DUF6534"/>
    <property type="match status" value="1"/>
</dbReference>
<feature type="transmembrane region" description="Helical" evidence="2">
    <location>
        <begin position="105"/>
        <end position="123"/>
    </location>
</feature>
<dbReference type="STRING" id="1858805.M5FS04"/>
<proteinExistence type="predicted"/>
<feature type="compositionally biased region" description="Basic and acidic residues" evidence="1">
    <location>
        <begin position="343"/>
        <end position="353"/>
    </location>
</feature>
<organism evidence="4 5">
    <name type="scientific">Dacryopinax primogenitus (strain DJM 731)</name>
    <name type="common">Brown rot fungus</name>
    <dbReference type="NCBI Taxonomy" id="1858805"/>
    <lineage>
        <taxon>Eukaryota</taxon>
        <taxon>Fungi</taxon>
        <taxon>Dikarya</taxon>
        <taxon>Basidiomycota</taxon>
        <taxon>Agaricomycotina</taxon>
        <taxon>Dacrymycetes</taxon>
        <taxon>Dacrymycetales</taxon>
        <taxon>Dacrymycetaceae</taxon>
        <taxon>Dacryopinax</taxon>
    </lineage>
</organism>
<name>M5FS04_DACPD</name>
<accession>M5FS04</accession>
<feature type="transmembrane region" description="Helical" evidence="2">
    <location>
        <begin position="62"/>
        <end position="85"/>
    </location>
</feature>
<dbReference type="Proteomes" id="UP000030653">
    <property type="component" value="Unassembled WGS sequence"/>
</dbReference>
<feature type="domain" description="DUF6534" evidence="3">
    <location>
        <begin position="185"/>
        <end position="270"/>
    </location>
</feature>
<keyword evidence="5" id="KW-1185">Reference proteome</keyword>
<dbReference type="HOGENOM" id="CLU_046025_2_1_1"/>
<evidence type="ECO:0000256" key="1">
    <source>
        <dbReference type="SAM" id="MobiDB-lite"/>
    </source>
</evidence>
<evidence type="ECO:0000259" key="3">
    <source>
        <dbReference type="Pfam" id="PF20152"/>
    </source>
</evidence>
<keyword evidence="2" id="KW-0472">Membrane</keyword>
<dbReference type="PANTHER" id="PTHR40465">
    <property type="entry name" value="CHROMOSOME 1, WHOLE GENOME SHOTGUN SEQUENCE"/>
    <property type="match status" value="1"/>
</dbReference>
<reference evidence="4 5" key="1">
    <citation type="journal article" date="2012" name="Science">
        <title>The Paleozoic origin of enzymatic lignin decomposition reconstructed from 31 fungal genomes.</title>
        <authorList>
            <person name="Floudas D."/>
            <person name="Binder M."/>
            <person name="Riley R."/>
            <person name="Barry K."/>
            <person name="Blanchette R.A."/>
            <person name="Henrissat B."/>
            <person name="Martinez A.T."/>
            <person name="Otillar R."/>
            <person name="Spatafora J.W."/>
            <person name="Yadav J.S."/>
            <person name="Aerts A."/>
            <person name="Benoit I."/>
            <person name="Boyd A."/>
            <person name="Carlson A."/>
            <person name="Copeland A."/>
            <person name="Coutinho P.M."/>
            <person name="de Vries R.P."/>
            <person name="Ferreira P."/>
            <person name="Findley K."/>
            <person name="Foster B."/>
            <person name="Gaskell J."/>
            <person name="Glotzer D."/>
            <person name="Gorecki P."/>
            <person name="Heitman J."/>
            <person name="Hesse C."/>
            <person name="Hori C."/>
            <person name="Igarashi K."/>
            <person name="Jurgens J.A."/>
            <person name="Kallen N."/>
            <person name="Kersten P."/>
            <person name="Kohler A."/>
            <person name="Kuees U."/>
            <person name="Kumar T.K.A."/>
            <person name="Kuo A."/>
            <person name="LaButti K."/>
            <person name="Larrondo L.F."/>
            <person name="Lindquist E."/>
            <person name="Ling A."/>
            <person name="Lombard V."/>
            <person name="Lucas S."/>
            <person name="Lundell T."/>
            <person name="Martin R."/>
            <person name="McLaughlin D.J."/>
            <person name="Morgenstern I."/>
            <person name="Morin E."/>
            <person name="Murat C."/>
            <person name="Nagy L.G."/>
            <person name="Nolan M."/>
            <person name="Ohm R.A."/>
            <person name="Patyshakuliyeva A."/>
            <person name="Rokas A."/>
            <person name="Ruiz-Duenas F.J."/>
            <person name="Sabat G."/>
            <person name="Salamov A."/>
            <person name="Samejima M."/>
            <person name="Schmutz J."/>
            <person name="Slot J.C."/>
            <person name="St John F."/>
            <person name="Stenlid J."/>
            <person name="Sun H."/>
            <person name="Sun S."/>
            <person name="Syed K."/>
            <person name="Tsang A."/>
            <person name="Wiebenga A."/>
            <person name="Young D."/>
            <person name="Pisabarro A."/>
            <person name="Eastwood D.C."/>
            <person name="Martin F."/>
            <person name="Cullen D."/>
            <person name="Grigoriev I.V."/>
            <person name="Hibbett D.S."/>
        </authorList>
    </citation>
    <scope>NUCLEOTIDE SEQUENCE [LARGE SCALE GENOMIC DNA]</scope>
    <source>
        <strain evidence="4 5">DJM-731 SS1</strain>
    </source>
</reference>
<keyword evidence="2" id="KW-0812">Transmembrane</keyword>
<feature type="region of interest" description="Disordered" evidence="1">
    <location>
        <begin position="329"/>
        <end position="371"/>
    </location>
</feature>
<keyword evidence="2" id="KW-1133">Transmembrane helix</keyword>
<evidence type="ECO:0000256" key="2">
    <source>
        <dbReference type="SAM" id="Phobius"/>
    </source>
</evidence>
<dbReference type="InterPro" id="IPR045339">
    <property type="entry name" value="DUF6534"/>
</dbReference>
<evidence type="ECO:0000313" key="4">
    <source>
        <dbReference type="EMBL" id="EJT98553.1"/>
    </source>
</evidence>
<dbReference type="AlphaFoldDB" id="M5FS04"/>
<dbReference type="EMBL" id="JH795873">
    <property type="protein sequence ID" value="EJT98553.1"/>
    <property type="molecule type" value="Genomic_DNA"/>
</dbReference>
<feature type="transmembrane region" description="Helical" evidence="2">
    <location>
        <begin position="176"/>
        <end position="201"/>
    </location>
</feature>
<feature type="transmembrane region" description="Helical" evidence="2">
    <location>
        <begin position="25"/>
        <end position="50"/>
    </location>
</feature>
<sequence>MSLAALPDLPAYVPSPTQVDLTDSLGAVLIGTMIAQTLTGVSVYQTWFYYKNFSKDSWQMQTLVYGAAFLNFLHSALLPKCVYFWFVTHWGNLVGLDFVDWSYNINLLLNGILATVVQLFFAWRVYTLGSRTIKWVGMLVAGVIILISVFQLAWAIASTIMAFRLVRQSSFGSFTYGVWCWQAGAAAADVVITIALVYLLRTNKTAFKRTQSVIDKLVVITIETNMLTAILAFIVAVQFGTIRNGWPNGVNFVCVRLYHISLMVNVNSRHDLMEQLAGSRSFQMTPSPAVKKYGLSKPGNGSTGAIEDSGFAMSAGRRRNDPIQVTVTTQHDRDGTVGASPYDIERSDVDESVKAQALDSEDEFEKYSNRV</sequence>
<dbReference type="OrthoDB" id="2535105at2759"/>
<dbReference type="PANTHER" id="PTHR40465:SF1">
    <property type="entry name" value="DUF6534 DOMAIN-CONTAINING PROTEIN"/>
    <property type="match status" value="1"/>
</dbReference>
<gene>
    <name evidence="4" type="ORF">DACRYDRAFT_24557</name>
</gene>
<protein>
    <recommendedName>
        <fullName evidence="3">DUF6534 domain-containing protein</fullName>
    </recommendedName>
</protein>